<accession>A0A0H3I032</accession>
<dbReference type="Gene3D" id="3.40.50.1820">
    <property type="entry name" value="alpha/beta hydrolase"/>
    <property type="match status" value="1"/>
</dbReference>
<keyword evidence="4" id="KW-1185">Reference proteome</keyword>
<proteinExistence type="predicted"/>
<evidence type="ECO:0000313" key="4">
    <source>
        <dbReference type="Proteomes" id="UP001194579"/>
    </source>
</evidence>
<reference evidence="2" key="4">
    <citation type="submission" date="2024-05" db="EMBL/GenBank/DDBJ databases">
        <title>Identification of Pectobacterium versatile causing blackleg of potato from New York State with a whole genome sequencing approach.</title>
        <authorList>
            <person name="Ma X."/>
            <person name="Swingle B."/>
        </authorList>
    </citation>
    <scope>NUCLEOTIDE SEQUENCE</scope>
    <source>
        <strain evidence="2">NY1588A</strain>
    </source>
</reference>
<dbReference type="AlphaFoldDB" id="A0A0H3I032"/>
<dbReference type="InterPro" id="IPR010662">
    <property type="entry name" value="RBBP9/YdeN"/>
</dbReference>
<organism evidence="1 3">
    <name type="scientific">Pectobacterium parmentieri</name>
    <dbReference type="NCBI Taxonomy" id="1905730"/>
    <lineage>
        <taxon>Bacteria</taxon>
        <taxon>Pseudomonadati</taxon>
        <taxon>Pseudomonadota</taxon>
        <taxon>Gammaproteobacteria</taxon>
        <taxon>Enterobacterales</taxon>
        <taxon>Pectobacteriaceae</taxon>
        <taxon>Pectobacterium</taxon>
    </lineage>
</organism>
<dbReference type="Pfam" id="PF06821">
    <property type="entry name" value="Ser_hydrolase"/>
    <property type="match status" value="1"/>
</dbReference>
<protein>
    <submittedName>
        <fullName evidence="1 2">Alpha/beta hydrolase</fullName>
    </submittedName>
</protein>
<sequence length="195" mass="22283">MQTTEIDRRLTEVGQQLTMVLVPGLRDSDHEHWQSHWERRFPDWHRVRQREWYQADLDRWVLAIRRELSVCTQPVILIGHSFGALASCHIVQQGQEGIAGVILVAPAEPLRFEIDDRIQAEPLSVPALTFASHNDPLMRFTRAQYWAQAWDSELIDVGDAGHINAEAGFGPWEYGLTRLAEFAQALIANRPVAIK</sequence>
<dbReference type="SUPFAM" id="SSF53474">
    <property type="entry name" value="alpha/beta-Hydrolases"/>
    <property type="match status" value="1"/>
</dbReference>
<dbReference type="EMBL" id="WABS01000021">
    <property type="protein sequence ID" value="MBI0555170.1"/>
    <property type="molecule type" value="Genomic_DNA"/>
</dbReference>
<reference evidence="1" key="2">
    <citation type="submission" date="2012-03" db="EMBL/GenBank/DDBJ databases">
        <authorList>
            <person name="Koskinen P."/>
            <person name="Laine P."/>
            <person name="Niemi O."/>
            <person name="Nykyri J."/>
            <person name="Harjunpaa H."/>
            <person name="Auvinen P."/>
            <person name="Paulin L."/>
            <person name="Pirhonen M."/>
            <person name="Palva T."/>
            <person name="Holm L."/>
        </authorList>
    </citation>
    <scope>NUCLEOTIDE SEQUENCE</scope>
    <source>
        <strain evidence="1">SCC3193</strain>
    </source>
</reference>
<dbReference type="KEGG" id="pec:W5S_1312"/>
<dbReference type="HOGENOM" id="CLU_088863_0_1_6"/>
<reference evidence="1 3" key="1">
    <citation type="journal article" date="2012" name="J. Bacteriol.">
        <title>Genome sequence of Pectobacterium sp. strain SCC3193.</title>
        <authorList>
            <person name="Koskinen J.P."/>
            <person name="Laine P."/>
            <person name="Niemi O."/>
            <person name="Nykyri J."/>
            <person name="Harjunpaa H."/>
            <person name="Auvinen P."/>
            <person name="Paulin L."/>
            <person name="Pirhonen M."/>
            <person name="Palva T."/>
            <person name="Holm L."/>
        </authorList>
    </citation>
    <scope>NUCLEOTIDE SEQUENCE [LARGE SCALE GENOMIC DNA]</scope>
    <source>
        <strain evidence="1 3">SCC3193</strain>
    </source>
</reference>
<evidence type="ECO:0000313" key="3">
    <source>
        <dbReference type="Proteomes" id="UP000008044"/>
    </source>
</evidence>
<dbReference type="Proteomes" id="UP000008044">
    <property type="component" value="Chromosome"/>
</dbReference>
<reference evidence="4" key="3">
    <citation type="submission" date="2023-07" db="EMBL/GenBank/DDBJ databases">
        <title>Identification of Pectobacterium versatile causing blackleg of potato from New York State with a whole genome sequencing approach.</title>
        <authorList>
            <person name="Ma X."/>
            <person name="Swingle B."/>
        </authorList>
    </citation>
    <scope>NUCLEOTIDE SEQUENCE [LARGE SCALE GENOMIC DNA]</scope>
    <source>
        <strain evidence="4">NY1588A</strain>
    </source>
</reference>
<evidence type="ECO:0000313" key="1">
    <source>
        <dbReference type="EMBL" id="AFI89412.1"/>
    </source>
</evidence>
<dbReference type="EMBL" id="CP003415">
    <property type="protein sequence ID" value="AFI89412.1"/>
    <property type="molecule type" value="Genomic_DNA"/>
</dbReference>
<dbReference type="STRING" id="1905730.W5S_1312"/>
<dbReference type="GO" id="GO:0016787">
    <property type="term" value="F:hydrolase activity"/>
    <property type="evidence" value="ECO:0007669"/>
    <property type="project" value="UniProtKB-KW"/>
</dbReference>
<evidence type="ECO:0000313" key="2">
    <source>
        <dbReference type="EMBL" id="MBI0555170.1"/>
    </source>
</evidence>
<gene>
    <name evidence="1" type="ordered locus">W5S_1312</name>
    <name evidence="2" type="ORF">F6Q06_11820</name>
</gene>
<name>A0A0H3I032_PECPM</name>
<dbReference type="Proteomes" id="UP001194579">
    <property type="component" value="Unassembled WGS sequence"/>
</dbReference>
<keyword evidence="1" id="KW-0378">Hydrolase</keyword>
<dbReference type="PATRIC" id="fig|1166016.3.peg.1329"/>
<dbReference type="eggNOG" id="COG3545">
    <property type="taxonomic scope" value="Bacteria"/>
</dbReference>
<dbReference type="RefSeq" id="WP_014699092.1">
    <property type="nucleotide sequence ID" value="NC_017845.1"/>
</dbReference>
<dbReference type="InterPro" id="IPR029058">
    <property type="entry name" value="AB_hydrolase_fold"/>
</dbReference>